<evidence type="ECO:0000313" key="4">
    <source>
        <dbReference type="Proteomes" id="UP000009315"/>
    </source>
</evidence>
<gene>
    <name evidence="3" type="ORF">DESHY_110384</name>
</gene>
<keyword evidence="2" id="KW-0472">Membrane</keyword>
<feature type="transmembrane region" description="Helical" evidence="2">
    <location>
        <begin position="58"/>
        <end position="73"/>
    </location>
</feature>
<dbReference type="OrthoDB" id="9774288at2"/>
<dbReference type="Proteomes" id="UP000009315">
    <property type="component" value="Unassembled WGS sequence"/>
</dbReference>
<name>K8DXV7_9FIRM</name>
<feature type="transmembrane region" description="Helical" evidence="2">
    <location>
        <begin position="12"/>
        <end position="30"/>
    </location>
</feature>
<dbReference type="SUPFAM" id="SSF103473">
    <property type="entry name" value="MFS general substrate transporter"/>
    <property type="match status" value="1"/>
</dbReference>
<dbReference type="PANTHER" id="PTHR23526">
    <property type="entry name" value="INTEGRAL MEMBRANE TRANSPORT PROTEIN-RELATED"/>
    <property type="match status" value="1"/>
</dbReference>
<dbReference type="InterPro" id="IPR052528">
    <property type="entry name" value="Sugar_transport-like"/>
</dbReference>
<dbReference type="Pfam" id="PF07690">
    <property type="entry name" value="MFS_1"/>
    <property type="match status" value="1"/>
</dbReference>
<dbReference type="eggNOG" id="COG2814">
    <property type="taxonomic scope" value="Bacteria"/>
</dbReference>
<feature type="transmembrane region" description="Helical" evidence="2">
    <location>
        <begin position="337"/>
        <end position="361"/>
    </location>
</feature>
<feature type="transmembrane region" description="Helical" evidence="2">
    <location>
        <begin position="238"/>
        <end position="259"/>
    </location>
</feature>
<feature type="transmembrane region" description="Helical" evidence="2">
    <location>
        <begin position="208"/>
        <end position="232"/>
    </location>
</feature>
<feature type="transmembrane region" description="Helical" evidence="2">
    <location>
        <begin position="367"/>
        <end position="384"/>
    </location>
</feature>
<comment type="subcellular location">
    <subcellularLocation>
        <location evidence="1">Cell membrane</location>
        <topology evidence="1">Multi-pass membrane protein</topology>
    </subcellularLocation>
</comment>
<dbReference type="InterPro" id="IPR036259">
    <property type="entry name" value="MFS_trans_sf"/>
</dbReference>
<feature type="transmembrane region" description="Helical" evidence="2">
    <location>
        <begin position="169"/>
        <end position="188"/>
    </location>
</feature>
<keyword evidence="2" id="KW-1133">Transmembrane helix</keyword>
<dbReference type="RefSeq" id="WP_008410309.1">
    <property type="nucleotide sequence ID" value="NZ_CAOS01000003.1"/>
</dbReference>
<keyword evidence="2" id="KW-0812">Transmembrane</keyword>
<protein>
    <submittedName>
        <fullName evidence="3">Major facilitator superfamily MFS_1</fullName>
    </submittedName>
</protein>
<organism evidence="3 4">
    <name type="scientific">Desulforamulus hydrothermalis Lam5 = DSM 18033</name>
    <dbReference type="NCBI Taxonomy" id="1121428"/>
    <lineage>
        <taxon>Bacteria</taxon>
        <taxon>Bacillati</taxon>
        <taxon>Bacillota</taxon>
        <taxon>Clostridia</taxon>
        <taxon>Eubacteriales</taxon>
        <taxon>Peptococcaceae</taxon>
        <taxon>Desulforamulus</taxon>
    </lineage>
</organism>
<dbReference type="STRING" id="1121428.DESHY_110384"/>
<evidence type="ECO:0000313" key="3">
    <source>
        <dbReference type="EMBL" id="CCO07440.1"/>
    </source>
</evidence>
<sequence length="401" mass="43831">MQSYAEARQKRDFFLFILAGAFLGLYAGLYEPSFNNYLNDVFHISEVARGGLEFPRELPGFLVVFTTGLLLFLPDVRIAVVANLVLALGLLGLGFLSPGFTWVVVWMMVWSVGAHLYMPLEASIGVSLAKPGEEGKRLGQLGSAKTAASLVGFLLVWLGFHYFHIDYSLLFGLAGLCAVAAAVCLLLMTPRPSKNKRPKLLFKRKYLLFYWLNVLFGARKQVFLTFAPWVLIKIFDQHVTTFAALGLVCTVTGIPFRALLGKAIDKFGERAVICTESLLLVLICLGYGFANNLGLGSLAIWLVFLCYVGDQLLFACNMARATYLNKIADSPDDLTPTLSMGLTIDHAVSMTIPFFGGLVWMKLGYQYVFLGAAVIALLNLWAALKIPAGSSIAGHLSVSAD</sequence>
<dbReference type="Gene3D" id="1.20.1250.20">
    <property type="entry name" value="MFS general substrate transporter like domains"/>
    <property type="match status" value="2"/>
</dbReference>
<dbReference type="PANTHER" id="PTHR23526:SF4">
    <property type="entry name" value="INTEGRAL MEMBRANE TRANSPORT PROTEIN"/>
    <property type="match status" value="1"/>
</dbReference>
<dbReference type="AlphaFoldDB" id="K8DXV7"/>
<dbReference type="InterPro" id="IPR011701">
    <property type="entry name" value="MFS"/>
</dbReference>
<dbReference type="EMBL" id="CAOS01000003">
    <property type="protein sequence ID" value="CCO07440.1"/>
    <property type="molecule type" value="Genomic_DNA"/>
</dbReference>
<reference evidence="3 4" key="1">
    <citation type="journal article" date="2013" name="Genome Announc.">
        <title>Genome Sequence of the Sulfate-Reducing Bacterium Desulfotomaculum hydrothermale Lam5(T).</title>
        <authorList>
            <person name="Amin O."/>
            <person name="Fardeau M.L."/>
            <person name="Valette O."/>
            <person name="Hirschler-Rea A."/>
            <person name="Barbe V."/>
            <person name="Medigue C."/>
            <person name="Vacherie B."/>
            <person name="Ollivier B."/>
            <person name="Bertin P.N."/>
            <person name="Dolla A."/>
        </authorList>
    </citation>
    <scope>NUCLEOTIDE SEQUENCE [LARGE SCALE GENOMIC DNA]</scope>
    <source>
        <strain evidence="4">Lam5 / DSM 18033</strain>
    </source>
</reference>
<evidence type="ECO:0000256" key="2">
    <source>
        <dbReference type="SAM" id="Phobius"/>
    </source>
</evidence>
<evidence type="ECO:0000256" key="1">
    <source>
        <dbReference type="ARBA" id="ARBA00004651"/>
    </source>
</evidence>
<proteinExistence type="predicted"/>
<dbReference type="GO" id="GO:0005886">
    <property type="term" value="C:plasma membrane"/>
    <property type="evidence" value="ECO:0007669"/>
    <property type="project" value="UniProtKB-SubCell"/>
</dbReference>
<keyword evidence="4" id="KW-1185">Reference proteome</keyword>
<dbReference type="GO" id="GO:0022857">
    <property type="term" value="F:transmembrane transporter activity"/>
    <property type="evidence" value="ECO:0007669"/>
    <property type="project" value="InterPro"/>
</dbReference>
<accession>K8DXV7</accession>
<comment type="caution">
    <text evidence="3">The sequence shown here is derived from an EMBL/GenBank/DDBJ whole genome shotgun (WGS) entry which is preliminary data.</text>
</comment>